<evidence type="ECO:0000313" key="2">
    <source>
        <dbReference type="Proteomes" id="UP000237222"/>
    </source>
</evidence>
<dbReference type="RefSeq" id="WP_103684777.1">
    <property type="nucleotide sequence ID" value="NZ_PQGG01000029.1"/>
</dbReference>
<accession>A0A2S4HEC0</accession>
<dbReference type="OrthoDB" id="7062407at2"/>
<gene>
    <name evidence="1" type="ORF">C0068_12335</name>
</gene>
<comment type="caution">
    <text evidence="1">The sequence shown here is derived from an EMBL/GenBank/DDBJ whole genome shotgun (WGS) entry which is preliminary data.</text>
</comment>
<sequence>MTVTCKFANSLDEVWAVLCDPDFRVERSIALGELSAECDIEEDDNAAKVHMVREVVRELPSVLAKIFSSKQTLEFEESWQRSKKGWEGTLVIDVRNQPVELTAKISLLETSDGCEYSVSHRCKAKIPLVGGKVEKFILSQTDTGALDELNYLKKKLA</sequence>
<dbReference type="EMBL" id="PQGG01000029">
    <property type="protein sequence ID" value="POP52318.1"/>
    <property type="molecule type" value="Genomic_DNA"/>
</dbReference>
<dbReference type="AlphaFoldDB" id="A0A2S4HEC0"/>
<name>A0A2S4HEC0_9GAMM</name>
<dbReference type="InterPro" id="IPR019639">
    <property type="entry name" value="DUF2505"/>
</dbReference>
<organism evidence="1 2">
    <name type="scientific">Zhongshania marina</name>
    <dbReference type="NCBI Taxonomy" id="2304603"/>
    <lineage>
        <taxon>Bacteria</taxon>
        <taxon>Pseudomonadati</taxon>
        <taxon>Pseudomonadota</taxon>
        <taxon>Gammaproteobacteria</taxon>
        <taxon>Cellvibrionales</taxon>
        <taxon>Spongiibacteraceae</taxon>
        <taxon>Zhongshania</taxon>
    </lineage>
</organism>
<dbReference type="Proteomes" id="UP000237222">
    <property type="component" value="Unassembled WGS sequence"/>
</dbReference>
<dbReference type="Pfam" id="PF10698">
    <property type="entry name" value="DUF2505"/>
    <property type="match status" value="1"/>
</dbReference>
<evidence type="ECO:0000313" key="1">
    <source>
        <dbReference type="EMBL" id="POP52318.1"/>
    </source>
</evidence>
<reference evidence="1" key="1">
    <citation type="submission" date="2018-01" db="EMBL/GenBank/DDBJ databases">
        <authorList>
            <person name="Yu X.-D."/>
        </authorList>
    </citation>
    <scope>NUCLEOTIDE SEQUENCE</scope>
    <source>
        <strain evidence="1">ZX-21</strain>
    </source>
</reference>
<proteinExistence type="predicted"/>
<protein>
    <recommendedName>
        <fullName evidence="3">DUF2505 domain-containing protein</fullName>
    </recommendedName>
</protein>
<evidence type="ECO:0008006" key="3">
    <source>
        <dbReference type="Google" id="ProtNLM"/>
    </source>
</evidence>